<gene>
    <name evidence="2" type="ORF">B4U80_09127</name>
</gene>
<keyword evidence="3" id="KW-1185">Reference proteome</keyword>
<keyword evidence="1" id="KW-0472">Membrane</keyword>
<feature type="transmembrane region" description="Helical" evidence="1">
    <location>
        <begin position="61"/>
        <end position="82"/>
    </location>
</feature>
<keyword evidence="1" id="KW-1133">Transmembrane helix</keyword>
<feature type="transmembrane region" description="Helical" evidence="1">
    <location>
        <begin position="134"/>
        <end position="156"/>
    </location>
</feature>
<evidence type="ECO:0000313" key="2">
    <source>
        <dbReference type="EMBL" id="RWS29604.1"/>
    </source>
</evidence>
<dbReference type="EMBL" id="NCKV01000839">
    <property type="protein sequence ID" value="RWS29604.1"/>
    <property type="molecule type" value="Genomic_DNA"/>
</dbReference>
<evidence type="ECO:0008006" key="4">
    <source>
        <dbReference type="Google" id="ProtNLM"/>
    </source>
</evidence>
<dbReference type="AlphaFoldDB" id="A0A443SQ11"/>
<keyword evidence="1" id="KW-0812">Transmembrane</keyword>
<organism evidence="2 3">
    <name type="scientific">Leptotrombidium deliense</name>
    <dbReference type="NCBI Taxonomy" id="299467"/>
    <lineage>
        <taxon>Eukaryota</taxon>
        <taxon>Metazoa</taxon>
        <taxon>Ecdysozoa</taxon>
        <taxon>Arthropoda</taxon>
        <taxon>Chelicerata</taxon>
        <taxon>Arachnida</taxon>
        <taxon>Acari</taxon>
        <taxon>Acariformes</taxon>
        <taxon>Trombidiformes</taxon>
        <taxon>Prostigmata</taxon>
        <taxon>Anystina</taxon>
        <taxon>Parasitengona</taxon>
        <taxon>Trombiculoidea</taxon>
        <taxon>Trombiculidae</taxon>
        <taxon>Leptotrombidium</taxon>
    </lineage>
</organism>
<sequence length="263" mass="29801">MVYLISWLPYLTFSLPDGKWPLVNAKEHCIIQQSVTGQVTTVLLTLLAIRKLYDCLNRRAARIISLAVVIAWIIPQLIYLSISEVSDSDKSSFQFLDKLLLIPRSNSENNNQLTIGFMLCIHRLESPVVAQLSWHYIILVVPLTALILFSFIVQAFRSKAPENECKCPPDLLVSLCLYFNLMWLLILRPLIVLQTLVVNKGLQEQSPTYLDFGAHLVIIFSSVFVPFASNGGLRGKRMKNVDTNESGDSIDCNSHDFIVKDRY</sequence>
<evidence type="ECO:0000256" key="1">
    <source>
        <dbReference type="SAM" id="Phobius"/>
    </source>
</evidence>
<dbReference type="OrthoDB" id="6501777at2759"/>
<dbReference type="Proteomes" id="UP000288716">
    <property type="component" value="Unassembled WGS sequence"/>
</dbReference>
<dbReference type="VEuPathDB" id="VectorBase:LDEU002437"/>
<feature type="transmembrane region" description="Helical" evidence="1">
    <location>
        <begin position="209"/>
        <end position="229"/>
    </location>
</feature>
<proteinExistence type="predicted"/>
<accession>A0A443SQ11</accession>
<reference evidence="2 3" key="1">
    <citation type="journal article" date="2018" name="Gigascience">
        <title>Genomes of trombidid mites reveal novel predicted allergens and laterally-transferred genes associated with secondary metabolism.</title>
        <authorList>
            <person name="Dong X."/>
            <person name="Chaisiri K."/>
            <person name="Xia D."/>
            <person name="Armstrong S.D."/>
            <person name="Fang Y."/>
            <person name="Donnelly M.J."/>
            <person name="Kadowaki T."/>
            <person name="McGarry J.W."/>
            <person name="Darby A.C."/>
            <person name="Makepeace B.L."/>
        </authorList>
    </citation>
    <scope>NUCLEOTIDE SEQUENCE [LARGE SCALE GENOMIC DNA]</scope>
    <source>
        <strain evidence="2">UoL-UT</strain>
    </source>
</reference>
<protein>
    <recommendedName>
        <fullName evidence="4">G-protein coupled receptors family 1 profile domain-containing protein</fullName>
    </recommendedName>
</protein>
<name>A0A443SQ11_9ACAR</name>
<evidence type="ECO:0000313" key="3">
    <source>
        <dbReference type="Proteomes" id="UP000288716"/>
    </source>
</evidence>
<comment type="caution">
    <text evidence="2">The sequence shown here is derived from an EMBL/GenBank/DDBJ whole genome shotgun (WGS) entry which is preliminary data.</text>
</comment>
<feature type="transmembrane region" description="Helical" evidence="1">
    <location>
        <begin position="177"/>
        <end position="197"/>
    </location>
</feature>